<feature type="non-terminal residue" evidence="3">
    <location>
        <position position="1"/>
    </location>
</feature>
<dbReference type="InterPro" id="IPR041577">
    <property type="entry name" value="RT_RNaseH_2"/>
</dbReference>
<dbReference type="EMBL" id="KN831949">
    <property type="protein sequence ID" value="KIO11678.1"/>
    <property type="molecule type" value="Genomic_DNA"/>
</dbReference>
<dbReference type="Gene3D" id="3.30.70.270">
    <property type="match status" value="1"/>
</dbReference>
<dbReference type="PANTHER" id="PTHR37984:SF5">
    <property type="entry name" value="PROTEIN NYNRIN-LIKE"/>
    <property type="match status" value="1"/>
</dbReference>
<keyword evidence="4" id="KW-1185">Reference proteome</keyword>
<evidence type="ECO:0000259" key="2">
    <source>
        <dbReference type="Pfam" id="PF17919"/>
    </source>
</evidence>
<organism evidence="3 4">
    <name type="scientific">Pisolithus tinctorius Marx 270</name>
    <dbReference type="NCBI Taxonomy" id="870435"/>
    <lineage>
        <taxon>Eukaryota</taxon>
        <taxon>Fungi</taxon>
        <taxon>Dikarya</taxon>
        <taxon>Basidiomycota</taxon>
        <taxon>Agaricomycotina</taxon>
        <taxon>Agaricomycetes</taxon>
        <taxon>Agaricomycetidae</taxon>
        <taxon>Boletales</taxon>
        <taxon>Sclerodermatineae</taxon>
        <taxon>Pisolithaceae</taxon>
        <taxon>Pisolithus</taxon>
    </lineage>
</organism>
<dbReference type="AlphaFoldDB" id="A0A0C3JR65"/>
<evidence type="ECO:0000313" key="3">
    <source>
        <dbReference type="EMBL" id="KIO11678.1"/>
    </source>
</evidence>
<feature type="non-terminal residue" evidence="3">
    <location>
        <position position="269"/>
    </location>
</feature>
<dbReference type="SUPFAM" id="SSF56672">
    <property type="entry name" value="DNA/RNA polymerases"/>
    <property type="match status" value="1"/>
</dbReference>
<reference evidence="3 4" key="1">
    <citation type="submission" date="2014-04" db="EMBL/GenBank/DDBJ databases">
        <authorList>
            <consortium name="DOE Joint Genome Institute"/>
            <person name="Kuo A."/>
            <person name="Kohler A."/>
            <person name="Costa M.D."/>
            <person name="Nagy L.G."/>
            <person name="Floudas D."/>
            <person name="Copeland A."/>
            <person name="Barry K.W."/>
            <person name="Cichocki N."/>
            <person name="Veneault-Fourrey C."/>
            <person name="LaButti K."/>
            <person name="Lindquist E.A."/>
            <person name="Lipzen A."/>
            <person name="Lundell T."/>
            <person name="Morin E."/>
            <person name="Murat C."/>
            <person name="Sun H."/>
            <person name="Tunlid A."/>
            <person name="Henrissat B."/>
            <person name="Grigoriev I.V."/>
            <person name="Hibbett D.S."/>
            <person name="Martin F."/>
            <person name="Nordberg H.P."/>
            <person name="Cantor M.N."/>
            <person name="Hua S.X."/>
        </authorList>
    </citation>
    <scope>NUCLEOTIDE SEQUENCE [LARGE SCALE GENOMIC DNA]</scope>
    <source>
        <strain evidence="3 4">Marx 270</strain>
    </source>
</reference>
<keyword evidence="1" id="KW-0511">Multifunctional enzyme</keyword>
<dbReference type="Pfam" id="PF17919">
    <property type="entry name" value="RT_RNaseH_2"/>
    <property type="match status" value="1"/>
</dbReference>
<reference evidence="4" key="2">
    <citation type="submission" date="2015-01" db="EMBL/GenBank/DDBJ databases">
        <title>Evolutionary Origins and Diversification of the Mycorrhizal Mutualists.</title>
        <authorList>
            <consortium name="DOE Joint Genome Institute"/>
            <consortium name="Mycorrhizal Genomics Consortium"/>
            <person name="Kohler A."/>
            <person name="Kuo A."/>
            <person name="Nagy L.G."/>
            <person name="Floudas D."/>
            <person name="Copeland A."/>
            <person name="Barry K.W."/>
            <person name="Cichocki N."/>
            <person name="Veneault-Fourrey C."/>
            <person name="LaButti K."/>
            <person name="Lindquist E.A."/>
            <person name="Lipzen A."/>
            <person name="Lundell T."/>
            <person name="Morin E."/>
            <person name="Murat C."/>
            <person name="Riley R."/>
            <person name="Ohm R."/>
            <person name="Sun H."/>
            <person name="Tunlid A."/>
            <person name="Henrissat B."/>
            <person name="Grigoriev I.V."/>
            <person name="Hibbett D.S."/>
            <person name="Martin F."/>
        </authorList>
    </citation>
    <scope>NUCLEOTIDE SEQUENCE [LARGE SCALE GENOMIC DNA]</scope>
    <source>
        <strain evidence="4">Marx 270</strain>
    </source>
</reference>
<dbReference type="InterPro" id="IPR050951">
    <property type="entry name" value="Retrovirus_Pol_polyprotein"/>
</dbReference>
<dbReference type="OrthoDB" id="3193212at2759"/>
<name>A0A0C3JR65_PISTI</name>
<evidence type="ECO:0000313" key="4">
    <source>
        <dbReference type="Proteomes" id="UP000054217"/>
    </source>
</evidence>
<dbReference type="InterPro" id="IPR043502">
    <property type="entry name" value="DNA/RNA_pol_sf"/>
</dbReference>
<gene>
    <name evidence="3" type="ORF">M404DRAFT_78782</name>
</gene>
<dbReference type="GO" id="GO:0003824">
    <property type="term" value="F:catalytic activity"/>
    <property type="evidence" value="ECO:0007669"/>
    <property type="project" value="UniProtKB-KW"/>
</dbReference>
<accession>A0A0C3JR65</accession>
<evidence type="ECO:0000256" key="1">
    <source>
        <dbReference type="ARBA" id="ARBA00023268"/>
    </source>
</evidence>
<dbReference type="HOGENOM" id="CLU_000384_33_9_1"/>
<dbReference type="Proteomes" id="UP000054217">
    <property type="component" value="Unassembled WGS sequence"/>
</dbReference>
<dbReference type="PANTHER" id="PTHR37984">
    <property type="entry name" value="PROTEIN CBG26694"/>
    <property type="match status" value="1"/>
</dbReference>
<feature type="domain" description="Reverse transcriptase/retrotransposon-derived protein RNase H-like" evidence="2">
    <location>
        <begin position="114"/>
        <end position="210"/>
    </location>
</feature>
<dbReference type="STRING" id="870435.A0A0C3JR65"/>
<proteinExistence type="predicted"/>
<protein>
    <recommendedName>
        <fullName evidence="2">Reverse transcriptase/retrotransposon-derived protein RNase H-like domain-containing protein</fullName>
    </recommendedName>
</protein>
<sequence>LPFIDDVPVKSETTRYQCADGSYETIPENPGIWKFIWNHSAPSAVIIGHTCTFEGRIPEESKVQKICDWPECRNLTQVCGFLGVCGVLCIFIKDFAKIAWPLVALTRKDVPFTWDEPQRAAMQRLKDEIVKSPALRRIDYECGREVILAVDTSVIAVGYILYQLGEDGRRYLSRFGSVTLNEVESRYSQAKLELYGLFCALRAVHVYIIFGLANFTVEVDAKYIKGMINNPDLQPNATINHWIAGVLLFSFELVHVPADRHAGPDGLSR</sequence>
<dbReference type="InterPro" id="IPR043128">
    <property type="entry name" value="Rev_trsase/Diguanyl_cyclase"/>
</dbReference>
<dbReference type="InParanoid" id="A0A0C3JR65"/>